<comment type="caution">
    <text evidence="3">The sequence shown here is derived from an EMBL/GenBank/DDBJ whole genome shotgun (WGS) entry which is preliminary data.</text>
</comment>
<protein>
    <submittedName>
        <fullName evidence="3">Uncharacterized protein</fullName>
    </submittedName>
</protein>
<name>A0AAD6YYK6_9AGAR</name>
<keyword evidence="2" id="KW-1133">Transmembrane helix</keyword>
<organism evidence="3 4">
    <name type="scientific">Mycena albidolilacea</name>
    <dbReference type="NCBI Taxonomy" id="1033008"/>
    <lineage>
        <taxon>Eukaryota</taxon>
        <taxon>Fungi</taxon>
        <taxon>Dikarya</taxon>
        <taxon>Basidiomycota</taxon>
        <taxon>Agaricomycotina</taxon>
        <taxon>Agaricomycetes</taxon>
        <taxon>Agaricomycetidae</taxon>
        <taxon>Agaricales</taxon>
        <taxon>Marasmiineae</taxon>
        <taxon>Mycenaceae</taxon>
        <taxon>Mycena</taxon>
    </lineage>
</organism>
<evidence type="ECO:0000256" key="1">
    <source>
        <dbReference type="SAM" id="MobiDB-lite"/>
    </source>
</evidence>
<feature type="transmembrane region" description="Helical" evidence="2">
    <location>
        <begin position="93"/>
        <end position="114"/>
    </location>
</feature>
<feature type="compositionally biased region" description="Polar residues" evidence="1">
    <location>
        <begin position="54"/>
        <end position="70"/>
    </location>
</feature>
<dbReference type="Proteomes" id="UP001218218">
    <property type="component" value="Unassembled WGS sequence"/>
</dbReference>
<dbReference type="EMBL" id="JARIHO010000140">
    <property type="protein sequence ID" value="KAJ7301252.1"/>
    <property type="molecule type" value="Genomic_DNA"/>
</dbReference>
<proteinExistence type="predicted"/>
<keyword evidence="2" id="KW-0472">Membrane</keyword>
<dbReference type="AlphaFoldDB" id="A0AAD6YYK6"/>
<keyword evidence="4" id="KW-1185">Reference proteome</keyword>
<accession>A0AAD6YYK6</accession>
<feature type="region of interest" description="Disordered" evidence="1">
    <location>
        <begin position="1"/>
        <end position="72"/>
    </location>
</feature>
<gene>
    <name evidence="3" type="ORF">DFH08DRAFT_978961</name>
</gene>
<evidence type="ECO:0000313" key="4">
    <source>
        <dbReference type="Proteomes" id="UP001218218"/>
    </source>
</evidence>
<evidence type="ECO:0000256" key="2">
    <source>
        <dbReference type="SAM" id="Phobius"/>
    </source>
</evidence>
<sequence>MPPRRRASTPTPSSDLDPALLAAMESTSPFRPAQASKRSHGTMAGTDDDEDDQSGVTDTGLTGLGSSLNQNERDAIERHVDAKRLRTDQAASVFVLASVRALPFIPTILLMYAFPHRTPVRDALLSAQLFDIENKLAQAVPAEVEWKSILFFEANTSATALAIFLSSKTNVYKGEGPTKMLMKIIAIKGWASRKQL</sequence>
<evidence type="ECO:0000313" key="3">
    <source>
        <dbReference type="EMBL" id="KAJ7301252.1"/>
    </source>
</evidence>
<reference evidence="3" key="1">
    <citation type="submission" date="2023-03" db="EMBL/GenBank/DDBJ databases">
        <title>Massive genome expansion in bonnet fungi (Mycena s.s.) driven by repeated elements and novel gene families across ecological guilds.</title>
        <authorList>
            <consortium name="Lawrence Berkeley National Laboratory"/>
            <person name="Harder C.B."/>
            <person name="Miyauchi S."/>
            <person name="Viragh M."/>
            <person name="Kuo A."/>
            <person name="Thoen E."/>
            <person name="Andreopoulos B."/>
            <person name="Lu D."/>
            <person name="Skrede I."/>
            <person name="Drula E."/>
            <person name="Henrissat B."/>
            <person name="Morin E."/>
            <person name="Kohler A."/>
            <person name="Barry K."/>
            <person name="LaButti K."/>
            <person name="Morin E."/>
            <person name="Salamov A."/>
            <person name="Lipzen A."/>
            <person name="Mereny Z."/>
            <person name="Hegedus B."/>
            <person name="Baldrian P."/>
            <person name="Stursova M."/>
            <person name="Weitz H."/>
            <person name="Taylor A."/>
            <person name="Grigoriev I.V."/>
            <person name="Nagy L.G."/>
            <person name="Martin F."/>
            <person name="Kauserud H."/>
        </authorList>
    </citation>
    <scope>NUCLEOTIDE SEQUENCE</scope>
    <source>
        <strain evidence="3">CBHHK002</strain>
    </source>
</reference>
<keyword evidence="2" id="KW-0812">Transmembrane</keyword>